<proteinExistence type="predicted"/>
<sequence>MADDIAGWWSFVMLLGAGLFIPGMVVAGLGSAMLGRGRGGAVVAIGGLALLSVVALFYGVAGFDDVLNASADSYDPRWTARLTMTGATMYAVPFLLLIVGNCVAARAVWSTRNAKELPVEVA</sequence>
<dbReference type="Proteomes" id="UP001596223">
    <property type="component" value="Unassembled WGS sequence"/>
</dbReference>
<feature type="transmembrane region" description="Helical" evidence="1">
    <location>
        <begin position="87"/>
        <end position="109"/>
    </location>
</feature>
<accession>A0ABW1JMB9</accession>
<dbReference type="EMBL" id="JBHSQN010000001">
    <property type="protein sequence ID" value="MFC6010120.1"/>
    <property type="molecule type" value="Genomic_DNA"/>
</dbReference>
<name>A0ABW1JMB9_9NOCA</name>
<evidence type="ECO:0000256" key="1">
    <source>
        <dbReference type="SAM" id="Phobius"/>
    </source>
</evidence>
<evidence type="ECO:0000313" key="2">
    <source>
        <dbReference type="EMBL" id="MFC6010120.1"/>
    </source>
</evidence>
<feature type="transmembrane region" description="Helical" evidence="1">
    <location>
        <begin position="6"/>
        <end position="29"/>
    </location>
</feature>
<comment type="caution">
    <text evidence="2">The sequence shown here is derived from an EMBL/GenBank/DDBJ whole genome shotgun (WGS) entry which is preliminary data.</text>
</comment>
<dbReference type="RefSeq" id="WP_378599419.1">
    <property type="nucleotide sequence ID" value="NZ_JBHSQN010000001.1"/>
</dbReference>
<evidence type="ECO:0000313" key="3">
    <source>
        <dbReference type="Proteomes" id="UP001596223"/>
    </source>
</evidence>
<keyword evidence="1" id="KW-1133">Transmembrane helix</keyword>
<keyword evidence="1" id="KW-0812">Transmembrane</keyword>
<keyword evidence="1" id="KW-0472">Membrane</keyword>
<keyword evidence="3" id="KW-1185">Reference proteome</keyword>
<reference evidence="3" key="1">
    <citation type="journal article" date="2019" name="Int. J. Syst. Evol. Microbiol.">
        <title>The Global Catalogue of Microorganisms (GCM) 10K type strain sequencing project: providing services to taxonomists for standard genome sequencing and annotation.</title>
        <authorList>
            <consortium name="The Broad Institute Genomics Platform"/>
            <consortium name="The Broad Institute Genome Sequencing Center for Infectious Disease"/>
            <person name="Wu L."/>
            <person name="Ma J."/>
        </authorList>
    </citation>
    <scope>NUCLEOTIDE SEQUENCE [LARGE SCALE GENOMIC DNA]</scope>
    <source>
        <strain evidence="3">CCUG 36956</strain>
    </source>
</reference>
<organism evidence="2 3">
    <name type="scientific">Nocardia lasii</name>
    <dbReference type="NCBI Taxonomy" id="1616107"/>
    <lineage>
        <taxon>Bacteria</taxon>
        <taxon>Bacillati</taxon>
        <taxon>Actinomycetota</taxon>
        <taxon>Actinomycetes</taxon>
        <taxon>Mycobacteriales</taxon>
        <taxon>Nocardiaceae</taxon>
        <taxon>Nocardia</taxon>
    </lineage>
</organism>
<gene>
    <name evidence="2" type="ORF">ACFP3H_03575</name>
</gene>
<feature type="transmembrane region" description="Helical" evidence="1">
    <location>
        <begin position="41"/>
        <end position="61"/>
    </location>
</feature>
<protein>
    <submittedName>
        <fullName evidence="2">Uncharacterized protein</fullName>
    </submittedName>
</protein>